<dbReference type="Gene3D" id="3.30.420.240">
    <property type="match status" value="1"/>
</dbReference>
<dbReference type="Pfam" id="PF03237">
    <property type="entry name" value="Terminase_6N"/>
    <property type="match status" value="1"/>
</dbReference>
<reference evidence="3" key="1">
    <citation type="submission" date="2018-05" db="EMBL/GenBank/DDBJ databases">
        <authorList>
            <person name="Lanie J.A."/>
            <person name="Ng W.-L."/>
            <person name="Kazmierczak K.M."/>
            <person name="Andrzejewski T.M."/>
            <person name="Davidsen T.M."/>
            <person name="Wayne K.J."/>
            <person name="Tettelin H."/>
            <person name="Glass J.I."/>
            <person name="Rusch D."/>
            <person name="Podicherti R."/>
            <person name="Tsui H.-C.T."/>
            <person name="Winkler M.E."/>
        </authorList>
    </citation>
    <scope>NUCLEOTIDE SEQUENCE</scope>
</reference>
<keyword evidence="1" id="KW-1188">Viral release from host cell</keyword>
<name>A0A382ELZ8_9ZZZZ</name>
<organism evidence="3">
    <name type="scientific">marine metagenome</name>
    <dbReference type="NCBI Taxonomy" id="408172"/>
    <lineage>
        <taxon>unclassified sequences</taxon>
        <taxon>metagenomes</taxon>
        <taxon>ecological metagenomes</taxon>
    </lineage>
</organism>
<evidence type="ECO:0000256" key="1">
    <source>
        <dbReference type="ARBA" id="ARBA00022612"/>
    </source>
</evidence>
<dbReference type="InterPro" id="IPR027417">
    <property type="entry name" value="P-loop_NTPase"/>
</dbReference>
<gene>
    <name evidence="3" type="ORF">METZ01_LOCUS203767</name>
</gene>
<proteinExistence type="predicted"/>
<dbReference type="InterPro" id="IPR035421">
    <property type="entry name" value="Terminase_6C"/>
</dbReference>
<evidence type="ECO:0000313" key="3">
    <source>
        <dbReference type="EMBL" id="SVB50913.1"/>
    </source>
</evidence>
<feature type="non-terminal residue" evidence="3">
    <location>
        <position position="1"/>
    </location>
</feature>
<sequence length="528" mass="60172">TYMNKSLDGVIIKKANRGQQFTEKQLDKFIKCTNPVTGPEYFLKNYLFIQHPVAGKLRYKAYPFQHTLVKSYHENRFSINLLSRQMGKTTTAAGYLLWYAMFVPDSVILVAAHKHAGAQEIMQRVRYGYELCPDYIRAGVTNYNRGSIEFENGSRIVSQATTETTGRGMSITLLYCDEFAFVRNNIAREFWTSISPTLATGGKAIITSTPNSDEDQFWLMWTEANKVLDNFGNAVKVNENEVGVNGFHAFKALWDEHPDRDKEWADDERGRIGIERFKREHECEPIIFDETLINPIILASLEGQEPLYKQGQVRWYHKPKKGKTYVVGLDPSLGTGGDYSAIQVFELPGMKQCAEWQHNKTTIQEQITILKQITKYIFEITDDNNNIYYSVENNTLGEAALVSIAEQGEETIHGYFMSEPARSGHVRRFRKGFNTTHKSKLASCAKLKELVENQKLTIYSKSLISQLKTFVASGNSFQSKPGEHDDLVMALVLSLRIAVFLGSYDPKIQQDMRSSEDDYIEPMPFVVI</sequence>
<protein>
    <recommendedName>
        <fullName evidence="2">Terminase large subunit gp17-like C-terminal domain-containing protein</fullName>
    </recommendedName>
</protein>
<accession>A0A382ELZ8</accession>
<evidence type="ECO:0000259" key="2">
    <source>
        <dbReference type="Pfam" id="PF17289"/>
    </source>
</evidence>
<feature type="domain" description="Terminase large subunit gp17-like C-terminal" evidence="2">
    <location>
        <begin position="327"/>
        <end position="494"/>
    </location>
</feature>
<dbReference type="Pfam" id="PF17289">
    <property type="entry name" value="Terminase_6C"/>
    <property type="match status" value="1"/>
</dbReference>
<dbReference type="AlphaFoldDB" id="A0A382ELZ8"/>
<dbReference type="EMBL" id="UINC01044872">
    <property type="protein sequence ID" value="SVB50913.1"/>
    <property type="molecule type" value="Genomic_DNA"/>
</dbReference>
<dbReference type="Gene3D" id="3.40.50.300">
    <property type="entry name" value="P-loop containing nucleotide triphosphate hydrolases"/>
    <property type="match status" value="1"/>
</dbReference>